<dbReference type="GO" id="GO:0045892">
    <property type="term" value="P:negative regulation of DNA-templated transcription"/>
    <property type="evidence" value="ECO:0007669"/>
    <property type="project" value="TreeGrafter"/>
</dbReference>
<dbReference type="GO" id="GO:0003677">
    <property type="term" value="F:DNA binding"/>
    <property type="evidence" value="ECO:0007669"/>
    <property type="project" value="UniProtKB-KW"/>
</dbReference>
<keyword evidence="2" id="KW-0238">DNA-binding</keyword>
<evidence type="ECO:0000313" key="6">
    <source>
        <dbReference type="EMBL" id="SCL95804.1"/>
    </source>
</evidence>
<dbReference type="AlphaFoldDB" id="A0AAX2CIA0"/>
<comment type="caution">
    <text evidence="6">The sequence shown here is derived from an EMBL/GenBank/DDBJ whole genome shotgun (WGS) entry which is preliminary data.</text>
</comment>
<dbReference type="InterPro" id="IPR036390">
    <property type="entry name" value="WH_DNA-bd_sf"/>
</dbReference>
<evidence type="ECO:0000256" key="2">
    <source>
        <dbReference type="ARBA" id="ARBA00023125"/>
    </source>
</evidence>
<dbReference type="GO" id="GO:0003700">
    <property type="term" value="F:DNA-binding transcription factor activity"/>
    <property type="evidence" value="ECO:0007669"/>
    <property type="project" value="TreeGrafter"/>
</dbReference>
<dbReference type="Proteomes" id="UP000242164">
    <property type="component" value="Unassembled WGS sequence"/>
</dbReference>
<keyword evidence="1" id="KW-0805">Transcription regulation</keyword>
<evidence type="ECO:0000256" key="1">
    <source>
        <dbReference type="ARBA" id="ARBA00023015"/>
    </source>
</evidence>
<dbReference type="PROSITE" id="PS51077">
    <property type="entry name" value="HTH_ICLR"/>
    <property type="match status" value="1"/>
</dbReference>
<dbReference type="Gene3D" id="3.30.450.40">
    <property type="match status" value="1"/>
</dbReference>
<dbReference type="InterPro" id="IPR014757">
    <property type="entry name" value="Tscrpt_reg_IclR_C"/>
</dbReference>
<feature type="domain" description="HTH iclR-type" evidence="4">
    <location>
        <begin position="3"/>
        <end position="67"/>
    </location>
</feature>
<accession>A0AAX2CIA0</accession>
<dbReference type="SMART" id="SM00346">
    <property type="entry name" value="HTH_ICLR"/>
    <property type="match status" value="1"/>
</dbReference>
<dbReference type="InterPro" id="IPR050707">
    <property type="entry name" value="HTH_MetabolicPath_Reg"/>
</dbReference>
<dbReference type="InterPro" id="IPR036388">
    <property type="entry name" value="WH-like_DNA-bd_sf"/>
</dbReference>
<proteinExistence type="predicted"/>
<dbReference type="EMBL" id="FMIK01000034">
    <property type="protein sequence ID" value="SCL95804.1"/>
    <property type="molecule type" value="Genomic_DNA"/>
</dbReference>
<dbReference type="SUPFAM" id="SSF55781">
    <property type="entry name" value="GAF domain-like"/>
    <property type="match status" value="1"/>
</dbReference>
<keyword evidence="3" id="KW-0804">Transcription</keyword>
<dbReference type="Gene3D" id="1.10.10.10">
    <property type="entry name" value="Winged helix-like DNA-binding domain superfamily/Winged helix DNA-binding domain"/>
    <property type="match status" value="1"/>
</dbReference>
<dbReference type="Pfam" id="PF09339">
    <property type="entry name" value="HTH_IclR"/>
    <property type="match status" value="1"/>
</dbReference>
<dbReference type="PANTHER" id="PTHR30136">
    <property type="entry name" value="HELIX-TURN-HELIX TRANSCRIPTIONAL REGULATOR, ICLR FAMILY"/>
    <property type="match status" value="1"/>
</dbReference>
<organism evidence="6 7">
    <name type="scientific">Bacillus cytotoxicus</name>
    <dbReference type="NCBI Taxonomy" id="580165"/>
    <lineage>
        <taxon>Bacteria</taxon>
        <taxon>Bacillati</taxon>
        <taxon>Bacillota</taxon>
        <taxon>Bacilli</taxon>
        <taxon>Bacillales</taxon>
        <taxon>Bacillaceae</taxon>
        <taxon>Bacillus</taxon>
        <taxon>Bacillus cereus group</taxon>
    </lineage>
</organism>
<dbReference type="PROSITE" id="PS51078">
    <property type="entry name" value="ICLR_ED"/>
    <property type="match status" value="1"/>
</dbReference>
<dbReference type="InterPro" id="IPR005471">
    <property type="entry name" value="Tscrpt_reg_IclR_N"/>
</dbReference>
<name>A0AAX2CIA0_9BACI</name>
<feature type="domain" description="IclR-ED" evidence="5">
    <location>
        <begin position="68"/>
        <end position="246"/>
    </location>
</feature>
<dbReference type="InterPro" id="IPR029016">
    <property type="entry name" value="GAF-like_dom_sf"/>
</dbReference>
<evidence type="ECO:0000313" key="7">
    <source>
        <dbReference type="Proteomes" id="UP000242164"/>
    </source>
</evidence>
<evidence type="ECO:0000259" key="5">
    <source>
        <dbReference type="PROSITE" id="PS51078"/>
    </source>
</evidence>
<dbReference type="Pfam" id="PF01614">
    <property type="entry name" value="IclR_C"/>
    <property type="match status" value="1"/>
</dbReference>
<dbReference type="SUPFAM" id="SSF46785">
    <property type="entry name" value="Winged helix' DNA-binding domain"/>
    <property type="match status" value="1"/>
</dbReference>
<evidence type="ECO:0000259" key="4">
    <source>
        <dbReference type="PROSITE" id="PS51077"/>
    </source>
</evidence>
<reference evidence="6 7" key="1">
    <citation type="submission" date="2016-08" db="EMBL/GenBank/DDBJ databases">
        <authorList>
            <person name="Loux V."/>
            <person name="Rue O."/>
        </authorList>
    </citation>
    <scope>NUCLEOTIDE SEQUENCE [LARGE SCALE GENOMIC DNA]</scope>
    <source>
        <strain evidence="6 7">AFSSA_08CEB44bac</strain>
    </source>
</reference>
<dbReference type="RefSeq" id="WP_087098945.1">
    <property type="nucleotide sequence ID" value="NZ_CP066179.1"/>
</dbReference>
<protein>
    <submittedName>
        <fullName evidence="6">Regulatory protein IclR</fullName>
    </submittedName>
</protein>
<evidence type="ECO:0000256" key="3">
    <source>
        <dbReference type="ARBA" id="ARBA00023163"/>
    </source>
</evidence>
<sequence>MPVQSIDRAISIIKLLYSENDKEHWAISDIADRTHLPVSTVHRILNSLMEHGLVTQIPETKHYTIGPMWMEVGLRQLEKVDYRSVAREVMKRLAYKVEESVYLNIPNGTHSIIIERIDSPLKIRVIDNLGEQIPLSIGAANKTILANMKTNEVEHIVDQLLPSISEQKQRLFDQLTVIRREGYAVSYGEKTEGTASIAAPIIGFNHKVVGAISIGLISERINEERLAFLVNQVINAANEISIKIGGTGKE</sequence>
<gene>
    <name evidence="6" type="ORF">BCB44BAC_02642</name>
</gene>
<dbReference type="PANTHER" id="PTHR30136:SF24">
    <property type="entry name" value="HTH-TYPE TRANSCRIPTIONAL REPRESSOR ALLR"/>
    <property type="match status" value="1"/>
</dbReference>